<dbReference type="PANTHER" id="PTHR32212:SF461">
    <property type="entry name" value="F-BOX DOMAIN-CONTAINING PROTEIN"/>
    <property type="match status" value="1"/>
</dbReference>
<evidence type="ECO:0000313" key="2">
    <source>
        <dbReference type="EMBL" id="MCH79434.1"/>
    </source>
</evidence>
<comment type="caution">
    <text evidence="2">The sequence shown here is derived from an EMBL/GenBank/DDBJ whole genome shotgun (WGS) entry which is preliminary data.</text>
</comment>
<feature type="non-terminal residue" evidence="2">
    <location>
        <position position="94"/>
    </location>
</feature>
<proteinExistence type="predicted"/>
<feature type="domain" description="F-box" evidence="1">
    <location>
        <begin position="8"/>
        <end position="45"/>
    </location>
</feature>
<protein>
    <submittedName>
        <fullName evidence="2">F-box/LRR-repeat protein</fullName>
    </submittedName>
</protein>
<dbReference type="Pfam" id="PF00646">
    <property type="entry name" value="F-box"/>
    <property type="match status" value="1"/>
</dbReference>
<organism evidence="2 3">
    <name type="scientific">Trifolium medium</name>
    <dbReference type="NCBI Taxonomy" id="97028"/>
    <lineage>
        <taxon>Eukaryota</taxon>
        <taxon>Viridiplantae</taxon>
        <taxon>Streptophyta</taxon>
        <taxon>Embryophyta</taxon>
        <taxon>Tracheophyta</taxon>
        <taxon>Spermatophyta</taxon>
        <taxon>Magnoliopsida</taxon>
        <taxon>eudicotyledons</taxon>
        <taxon>Gunneridae</taxon>
        <taxon>Pentapetalae</taxon>
        <taxon>rosids</taxon>
        <taxon>fabids</taxon>
        <taxon>Fabales</taxon>
        <taxon>Fabaceae</taxon>
        <taxon>Papilionoideae</taxon>
        <taxon>50 kb inversion clade</taxon>
        <taxon>NPAAA clade</taxon>
        <taxon>Hologalegina</taxon>
        <taxon>IRL clade</taxon>
        <taxon>Trifolieae</taxon>
        <taxon>Trifolium</taxon>
    </lineage>
</organism>
<dbReference type="Proteomes" id="UP000265520">
    <property type="component" value="Unassembled WGS sequence"/>
</dbReference>
<evidence type="ECO:0000313" key="3">
    <source>
        <dbReference type="Proteomes" id="UP000265520"/>
    </source>
</evidence>
<dbReference type="SUPFAM" id="SSF81383">
    <property type="entry name" value="F-box domain"/>
    <property type="match status" value="1"/>
</dbReference>
<dbReference type="InterPro" id="IPR036047">
    <property type="entry name" value="F-box-like_dom_sf"/>
</dbReference>
<evidence type="ECO:0000259" key="1">
    <source>
        <dbReference type="Pfam" id="PF00646"/>
    </source>
</evidence>
<dbReference type="AlphaFoldDB" id="A0A392LXQ8"/>
<dbReference type="EMBL" id="LXQA010000108">
    <property type="protein sequence ID" value="MCH79434.1"/>
    <property type="molecule type" value="Genomic_DNA"/>
</dbReference>
<accession>A0A392LXQ8</accession>
<dbReference type="PANTHER" id="PTHR32212">
    <property type="entry name" value="CYCLIN-LIKE F-BOX"/>
    <property type="match status" value="1"/>
</dbReference>
<gene>
    <name evidence="2" type="ORF">A2U01_0000183</name>
</gene>
<dbReference type="InterPro" id="IPR001810">
    <property type="entry name" value="F-box_dom"/>
</dbReference>
<reference evidence="2 3" key="1">
    <citation type="journal article" date="2018" name="Front. Plant Sci.">
        <title>Red Clover (Trifolium pratense) and Zigzag Clover (T. medium) - A Picture of Genomic Similarities and Differences.</title>
        <authorList>
            <person name="Dluhosova J."/>
            <person name="Istvanek J."/>
            <person name="Nedelnik J."/>
            <person name="Repkova J."/>
        </authorList>
    </citation>
    <scope>NUCLEOTIDE SEQUENCE [LARGE SCALE GENOMIC DNA]</scope>
    <source>
        <strain evidence="3">cv. 10/8</strain>
        <tissue evidence="2">Leaf</tissue>
    </source>
</reference>
<keyword evidence="3" id="KW-1185">Reference proteome</keyword>
<name>A0A392LXQ8_9FABA</name>
<sequence>MEQEEDKLSNLPKIILHNILSRLPEDDANRTSVLSKAWLETWYTFPILYFSDSDFITESIQPKEDIPDFIRLCCIPETISWNLDNCDSSKAFVE</sequence>